<proteinExistence type="predicted"/>
<comment type="caution">
    <text evidence="2">The sequence shown here is derived from an EMBL/GenBank/DDBJ whole genome shotgun (WGS) entry which is preliminary data.</text>
</comment>
<organism evidence="2 3">
    <name type="scientific">Dreissena polymorpha</name>
    <name type="common">Zebra mussel</name>
    <name type="synonym">Mytilus polymorpha</name>
    <dbReference type="NCBI Taxonomy" id="45954"/>
    <lineage>
        <taxon>Eukaryota</taxon>
        <taxon>Metazoa</taxon>
        <taxon>Spiralia</taxon>
        <taxon>Lophotrochozoa</taxon>
        <taxon>Mollusca</taxon>
        <taxon>Bivalvia</taxon>
        <taxon>Autobranchia</taxon>
        <taxon>Heteroconchia</taxon>
        <taxon>Euheterodonta</taxon>
        <taxon>Imparidentia</taxon>
        <taxon>Neoheterodontei</taxon>
        <taxon>Myida</taxon>
        <taxon>Dreissenoidea</taxon>
        <taxon>Dreissenidae</taxon>
        <taxon>Dreissena</taxon>
    </lineage>
</organism>
<evidence type="ECO:0000313" key="2">
    <source>
        <dbReference type="EMBL" id="KAH3794141.1"/>
    </source>
</evidence>
<keyword evidence="3" id="KW-1185">Reference proteome</keyword>
<dbReference type="AlphaFoldDB" id="A0A9D4FCM1"/>
<reference evidence="2" key="1">
    <citation type="journal article" date="2019" name="bioRxiv">
        <title>The Genome of the Zebra Mussel, Dreissena polymorpha: A Resource for Invasive Species Research.</title>
        <authorList>
            <person name="McCartney M.A."/>
            <person name="Auch B."/>
            <person name="Kono T."/>
            <person name="Mallez S."/>
            <person name="Zhang Y."/>
            <person name="Obille A."/>
            <person name="Becker A."/>
            <person name="Abrahante J.E."/>
            <person name="Garbe J."/>
            <person name="Badalamenti J.P."/>
            <person name="Herman A."/>
            <person name="Mangelson H."/>
            <person name="Liachko I."/>
            <person name="Sullivan S."/>
            <person name="Sone E.D."/>
            <person name="Koren S."/>
            <person name="Silverstein K.A.T."/>
            <person name="Beckman K.B."/>
            <person name="Gohl D.M."/>
        </authorList>
    </citation>
    <scope>NUCLEOTIDE SEQUENCE</scope>
    <source>
        <strain evidence="2">Duluth1</strain>
        <tissue evidence="2">Whole animal</tissue>
    </source>
</reference>
<protein>
    <submittedName>
        <fullName evidence="2">Uncharacterized protein</fullName>
    </submittedName>
</protein>
<evidence type="ECO:0000313" key="3">
    <source>
        <dbReference type="Proteomes" id="UP000828390"/>
    </source>
</evidence>
<feature type="coiled-coil region" evidence="1">
    <location>
        <begin position="33"/>
        <end position="85"/>
    </location>
</feature>
<evidence type="ECO:0000256" key="1">
    <source>
        <dbReference type="SAM" id="Coils"/>
    </source>
</evidence>
<name>A0A9D4FCM1_DREPO</name>
<accession>A0A9D4FCM1</accession>
<gene>
    <name evidence="2" type="ORF">DPMN_147672</name>
</gene>
<dbReference type="EMBL" id="JAIWYP010000007">
    <property type="protein sequence ID" value="KAH3794141.1"/>
    <property type="molecule type" value="Genomic_DNA"/>
</dbReference>
<dbReference type="Proteomes" id="UP000828390">
    <property type="component" value="Unassembled WGS sequence"/>
</dbReference>
<sequence>MCFACSDESICKYCMCCERVADGIKFLRQRGYVHQLKTKLDTLREKCIQKKEDLEESIQSLEKTYNTILEEIHNLREEINEYLDTVEMNTVSLLDTLLLAVKTSVQEDILVCKQVIEDMNHSDNNMQIMENNSDTLQCIMYSNCRDESFKAESMLHGLTAKRRLQ</sequence>
<reference evidence="2" key="2">
    <citation type="submission" date="2020-11" db="EMBL/GenBank/DDBJ databases">
        <authorList>
            <person name="McCartney M.A."/>
            <person name="Auch B."/>
            <person name="Kono T."/>
            <person name="Mallez S."/>
            <person name="Becker A."/>
            <person name="Gohl D.M."/>
            <person name="Silverstein K.A.T."/>
            <person name="Koren S."/>
            <person name="Bechman K.B."/>
            <person name="Herman A."/>
            <person name="Abrahante J.E."/>
            <person name="Garbe J."/>
        </authorList>
    </citation>
    <scope>NUCLEOTIDE SEQUENCE</scope>
    <source>
        <strain evidence="2">Duluth1</strain>
        <tissue evidence="2">Whole animal</tissue>
    </source>
</reference>
<keyword evidence="1" id="KW-0175">Coiled coil</keyword>